<dbReference type="GO" id="GO:0034237">
    <property type="term" value="F:protein kinase A regulatory subunit binding"/>
    <property type="evidence" value="ECO:0007669"/>
    <property type="project" value="TreeGrafter"/>
</dbReference>
<dbReference type="Pfam" id="PF14469">
    <property type="entry name" value="AKAP28"/>
    <property type="match status" value="1"/>
</dbReference>
<dbReference type="GO" id="GO:0005952">
    <property type="term" value="C:cAMP-dependent protein kinase complex"/>
    <property type="evidence" value="ECO:0007669"/>
    <property type="project" value="TreeGrafter"/>
</dbReference>
<protein>
    <submittedName>
        <fullName evidence="1">A-kinase anchoring protein 14</fullName>
    </submittedName>
</protein>
<evidence type="ECO:0000313" key="2">
    <source>
        <dbReference type="Proteomes" id="UP000694421"/>
    </source>
</evidence>
<evidence type="ECO:0000313" key="1">
    <source>
        <dbReference type="Ensembl" id="ENSSMRP00000022896.1"/>
    </source>
</evidence>
<reference evidence="1" key="1">
    <citation type="submission" date="2025-08" db="UniProtKB">
        <authorList>
            <consortium name="Ensembl"/>
        </authorList>
    </citation>
    <scope>IDENTIFICATION</scope>
</reference>
<proteinExistence type="predicted"/>
<sequence length="218" mass="25507">MLNEPWEPLNLQGNKADFLPGEKELQRTFKAELRIMEELTTEMEEGDGDLKGIQEKAHLIVEGVIKGALDSITDMQKKEAAAAARYDVPNIKWMSCEEFTISKGLIQIEAYLKTWELHESWLHWTTYLHEEEEQYCNKYHYRVRWSIPTCRKPIPRATACVYFIIVISKIKPPTLPVEVYFLVETNKLIHRPGESRFKEKWLKDVIESKISMMEGVSF</sequence>
<dbReference type="InterPro" id="IPR053084">
    <property type="entry name" value="AKAP"/>
</dbReference>
<dbReference type="Proteomes" id="UP000694421">
    <property type="component" value="Unplaced"/>
</dbReference>
<organism evidence="1 2">
    <name type="scientific">Salvator merianae</name>
    <name type="common">Argentine black and white tegu</name>
    <name type="synonym">Tupinambis merianae</name>
    <dbReference type="NCBI Taxonomy" id="96440"/>
    <lineage>
        <taxon>Eukaryota</taxon>
        <taxon>Metazoa</taxon>
        <taxon>Chordata</taxon>
        <taxon>Craniata</taxon>
        <taxon>Vertebrata</taxon>
        <taxon>Euteleostomi</taxon>
        <taxon>Lepidosauria</taxon>
        <taxon>Squamata</taxon>
        <taxon>Bifurcata</taxon>
        <taxon>Unidentata</taxon>
        <taxon>Episquamata</taxon>
        <taxon>Laterata</taxon>
        <taxon>Teiioidea</taxon>
        <taxon>Teiidae</taxon>
        <taxon>Salvator</taxon>
    </lineage>
</organism>
<dbReference type="PANTHER" id="PTHR35075:SF1">
    <property type="entry name" value="A-KINASE ANCHOR PROTEIN 14"/>
    <property type="match status" value="1"/>
</dbReference>
<reference evidence="1" key="2">
    <citation type="submission" date="2025-09" db="UniProtKB">
        <authorList>
            <consortium name="Ensembl"/>
        </authorList>
    </citation>
    <scope>IDENTIFICATION</scope>
</reference>
<dbReference type="InterPro" id="IPR025663">
    <property type="entry name" value="AKAP_28"/>
</dbReference>
<dbReference type="Ensembl" id="ENSSMRT00000026776.1">
    <property type="protein sequence ID" value="ENSSMRP00000022896.1"/>
    <property type="gene ID" value="ENSSMRG00000017771.1"/>
</dbReference>
<dbReference type="GeneTree" id="ENSGT00390000003444"/>
<dbReference type="AlphaFoldDB" id="A0A8D0DWP5"/>
<dbReference type="PANTHER" id="PTHR35075">
    <property type="entry name" value="A-KINASE ANCHOR PROTEIN 14"/>
    <property type="match status" value="1"/>
</dbReference>
<keyword evidence="2" id="KW-1185">Reference proteome</keyword>
<name>A0A8D0DWP5_SALMN</name>
<dbReference type="OMA" id="LHEETIC"/>
<accession>A0A8D0DWP5</accession>